<dbReference type="EMBL" id="CP061800">
    <property type="protein sequence ID" value="QTA86305.1"/>
    <property type="molecule type" value="Genomic_DNA"/>
</dbReference>
<dbReference type="InterPro" id="IPR051198">
    <property type="entry name" value="BchE-like"/>
</dbReference>
<dbReference type="Pfam" id="PF02310">
    <property type="entry name" value="B12-binding"/>
    <property type="match status" value="1"/>
</dbReference>
<evidence type="ECO:0000256" key="5">
    <source>
        <dbReference type="ARBA" id="ARBA00023014"/>
    </source>
</evidence>
<evidence type="ECO:0000259" key="6">
    <source>
        <dbReference type="PROSITE" id="PS51332"/>
    </source>
</evidence>
<organism evidence="8 9">
    <name type="scientific">Desulfonema magnum</name>
    <dbReference type="NCBI Taxonomy" id="45655"/>
    <lineage>
        <taxon>Bacteria</taxon>
        <taxon>Pseudomonadati</taxon>
        <taxon>Thermodesulfobacteriota</taxon>
        <taxon>Desulfobacteria</taxon>
        <taxon>Desulfobacterales</taxon>
        <taxon>Desulfococcaceae</taxon>
        <taxon>Desulfonema</taxon>
    </lineage>
</organism>
<gene>
    <name evidence="8" type="ORF">dnm_023260</name>
</gene>
<feature type="domain" description="Radical SAM core" evidence="7">
    <location>
        <begin position="189"/>
        <end position="416"/>
    </location>
</feature>
<dbReference type="InterPro" id="IPR007197">
    <property type="entry name" value="rSAM"/>
</dbReference>
<accession>A0A975BJK0</accession>
<dbReference type="PROSITE" id="PS51918">
    <property type="entry name" value="RADICAL_SAM"/>
    <property type="match status" value="1"/>
</dbReference>
<sequence length="455" mass="52061">MSRYEQKRCVLISTPMAGYICPAGILSISSFLEANGYPTEIVPLAYYLNYKKDWDLQDIRSILEDFIRKNEPVLVGVSNQITPDYPTCIEILKICKEVNESVITVIGGVHVTFQDTDCMRSRFVDIVVRGEGEWTMLDLISALENGRDLHDVKGITFRENGRIIRTPDRPLGNLNELPSPNYELLPFEFVQKSTNSGMMSRGCAFHCAFCAEGAFWKKYRKFPVTRIIEEMEILDRVYKNPMVGLSDSMVYPGSEQLSEFCREVQKRKLRLRPEFAVLSRVDTISEQGLKEMKNIHIQCVAMGIESGSPNVLKMMNKKISPDQIIPACTKLREHGLDVRTYWIIGHPGDNLAEAEYSLELLQYLLNEDLIQEASVDMFSPVPGTRFFEQPGKYGIEILLEDWSEWFIPDKPICRLKDFSEKDILATFHKACDIVKRAGAAKTRYDKEAIDRYAML</sequence>
<dbReference type="RefSeq" id="WP_207681997.1">
    <property type="nucleotide sequence ID" value="NZ_CP061800.1"/>
</dbReference>
<dbReference type="PANTHER" id="PTHR43409">
    <property type="entry name" value="ANAEROBIC MAGNESIUM-PROTOPORPHYRIN IX MONOMETHYL ESTER CYCLASE-RELATED"/>
    <property type="match status" value="1"/>
</dbReference>
<keyword evidence="5" id="KW-0411">Iron-sulfur</keyword>
<evidence type="ECO:0000256" key="3">
    <source>
        <dbReference type="ARBA" id="ARBA00022723"/>
    </source>
</evidence>
<dbReference type="InterPro" id="IPR058240">
    <property type="entry name" value="rSAM_sf"/>
</dbReference>
<dbReference type="PROSITE" id="PS51332">
    <property type="entry name" value="B12_BINDING"/>
    <property type="match status" value="1"/>
</dbReference>
<dbReference type="Pfam" id="PF04055">
    <property type="entry name" value="Radical_SAM"/>
    <property type="match status" value="1"/>
</dbReference>
<dbReference type="InterPro" id="IPR006158">
    <property type="entry name" value="Cobalamin-bd"/>
</dbReference>
<dbReference type="CDD" id="cd01335">
    <property type="entry name" value="Radical_SAM"/>
    <property type="match status" value="1"/>
</dbReference>
<feature type="domain" description="B12-binding" evidence="6">
    <location>
        <begin position="7"/>
        <end position="150"/>
    </location>
</feature>
<keyword evidence="4" id="KW-0408">Iron</keyword>
<dbReference type="GO" id="GO:0051539">
    <property type="term" value="F:4 iron, 4 sulfur cluster binding"/>
    <property type="evidence" value="ECO:0007669"/>
    <property type="project" value="UniProtKB-KW"/>
</dbReference>
<dbReference type="Gene3D" id="3.40.50.280">
    <property type="entry name" value="Cobalamin-binding domain"/>
    <property type="match status" value="1"/>
</dbReference>
<dbReference type="SFLD" id="SFLDS00029">
    <property type="entry name" value="Radical_SAM"/>
    <property type="match status" value="1"/>
</dbReference>
<evidence type="ECO:0000313" key="9">
    <source>
        <dbReference type="Proteomes" id="UP000663722"/>
    </source>
</evidence>
<evidence type="ECO:0000256" key="4">
    <source>
        <dbReference type="ARBA" id="ARBA00023004"/>
    </source>
</evidence>
<dbReference type="AlphaFoldDB" id="A0A975BJK0"/>
<proteinExistence type="predicted"/>
<name>A0A975BJK0_9BACT</name>
<reference evidence="8" key="1">
    <citation type="journal article" date="2021" name="Microb. Physiol.">
        <title>Proteogenomic Insights into the Physiology of Marine, Sulfate-Reducing, Filamentous Desulfonema limicola and Desulfonema magnum.</title>
        <authorList>
            <person name="Schnaars V."/>
            <person name="Wohlbrand L."/>
            <person name="Scheve S."/>
            <person name="Hinrichs C."/>
            <person name="Reinhardt R."/>
            <person name="Rabus R."/>
        </authorList>
    </citation>
    <scope>NUCLEOTIDE SEQUENCE</scope>
    <source>
        <strain evidence="8">4be13</strain>
    </source>
</reference>
<evidence type="ECO:0000256" key="2">
    <source>
        <dbReference type="ARBA" id="ARBA00022691"/>
    </source>
</evidence>
<evidence type="ECO:0000256" key="1">
    <source>
        <dbReference type="ARBA" id="ARBA00001966"/>
    </source>
</evidence>
<dbReference type="GO" id="GO:0031419">
    <property type="term" value="F:cobalamin binding"/>
    <property type="evidence" value="ECO:0007669"/>
    <property type="project" value="InterPro"/>
</dbReference>
<protein>
    <submittedName>
        <fullName evidence="8">Cobalamin-binding radical SAM domain protein</fullName>
    </submittedName>
</protein>
<evidence type="ECO:0000259" key="7">
    <source>
        <dbReference type="PROSITE" id="PS51918"/>
    </source>
</evidence>
<dbReference type="Gene3D" id="3.80.30.20">
    <property type="entry name" value="tm_1862 like domain"/>
    <property type="match status" value="1"/>
</dbReference>
<dbReference type="GO" id="GO:0046872">
    <property type="term" value="F:metal ion binding"/>
    <property type="evidence" value="ECO:0007669"/>
    <property type="project" value="UniProtKB-KW"/>
</dbReference>
<dbReference type="InterPro" id="IPR023404">
    <property type="entry name" value="rSAM_horseshoe"/>
</dbReference>
<dbReference type="SUPFAM" id="SSF102114">
    <property type="entry name" value="Radical SAM enzymes"/>
    <property type="match status" value="1"/>
</dbReference>
<dbReference type="GO" id="GO:0003824">
    <property type="term" value="F:catalytic activity"/>
    <property type="evidence" value="ECO:0007669"/>
    <property type="project" value="InterPro"/>
</dbReference>
<dbReference type="InterPro" id="IPR034466">
    <property type="entry name" value="Methyltransferase_Class_B"/>
</dbReference>
<dbReference type="InterPro" id="IPR036724">
    <property type="entry name" value="Cobalamin-bd_sf"/>
</dbReference>
<dbReference type="SUPFAM" id="SSF52242">
    <property type="entry name" value="Cobalamin (vitamin B12)-binding domain"/>
    <property type="match status" value="1"/>
</dbReference>
<dbReference type="Proteomes" id="UP000663722">
    <property type="component" value="Chromosome"/>
</dbReference>
<dbReference type="SMART" id="SM00729">
    <property type="entry name" value="Elp3"/>
    <property type="match status" value="1"/>
</dbReference>
<keyword evidence="9" id="KW-1185">Reference proteome</keyword>
<comment type="cofactor">
    <cofactor evidence="1">
        <name>[4Fe-4S] cluster</name>
        <dbReference type="ChEBI" id="CHEBI:49883"/>
    </cofactor>
</comment>
<dbReference type="InterPro" id="IPR006638">
    <property type="entry name" value="Elp3/MiaA/NifB-like_rSAM"/>
</dbReference>
<dbReference type="SFLD" id="SFLDG01123">
    <property type="entry name" value="methyltransferase_(Class_B)"/>
    <property type="match status" value="1"/>
</dbReference>
<dbReference type="KEGG" id="dmm:dnm_023260"/>
<evidence type="ECO:0000313" key="8">
    <source>
        <dbReference type="EMBL" id="QTA86305.1"/>
    </source>
</evidence>
<dbReference type="CDD" id="cd02068">
    <property type="entry name" value="radical_SAM_B12_BD"/>
    <property type="match status" value="1"/>
</dbReference>
<keyword evidence="3" id="KW-0479">Metal-binding</keyword>
<dbReference type="SFLD" id="SFLDG01082">
    <property type="entry name" value="B12-binding_domain_containing"/>
    <property type="match status" value="1"/>
</dbReference>
<keyword evidence="2" id="KW-0949">S-adenosyl-L-methionine</keyword>